<evidence type="ECO:0000256" key="5">
    <source>
        <dbReference type="ARBA" id="ARBA00022614"/>
    </source>
</evidence>
<dbReference type="Gene3D" id="3.80.10.10">
    <property type="entry name" value="Ribonuclease Inhibitor"/>
    <property type="match status" value="2"/>
</dbReference>
<gene>
    <name evidence="23" type="ORF">KP509_01G009600</name>
</gene>
<keyword evidence="4" id="KW-0723">Serine/threonine-protein kinase</keyword>
<evidence type="ECO:0000256" key="1">
    <source>
        <dbReference type="ARBA" id="ARBA00004479"/>
    </source>
</evidence>
<dbReference type="EC" id="2.7.11.1" evidence="3"/>
<name>A0A8T2VH86_CERRI</name>
<keyword evidence="14 20" id="KW-0472">Membrane</keyword>
<evidence type="ECO:0000256" key="2">
    <source>
        <dbReference type="ARBA" id="ARBA00008684"/>
    </source>
</evidence>
<dbReference type="InterPro" id="IPR008271">
    <property type="entry name" value="Ser/Thr_kinase_AS"/>
</dbReference>
<keyword evidence="5" id="KW-0433">Leucine-rich repeat</keyword>
<dbReference type="InterPro" id="IPR013210">
    <property type="entry name" value="LRR_N_plant-typ"/>
</dbReference>
<evidence type="ECO:0000256" key="9">
    <source>
        <dbReference type="ARBA" id="ARBA00022737"/>
    </source>
</evidence>
<protein>
    <recommendedName>
        <fullName evidence="3">non-specific serine/threonine protein kinase</fullName>
        <ecNumber evidence="3">2.7.11.1</ecNumber>
    </recommendedName>
</protein>
<evidence type="ECO:0000256" key="19">
    <source>
        <dbReference type="PROSITE-ProRule" id="PRU10141"/>
    </source>
</evidence>
<reference evidence="23" key="1">
    <citation type="submission" date="2021-08" db="EMBL/GenBank/DDBJ databases">
        <title>WGS assembly of Ceratopteris richardii.</title>
        <authorList>
            <person name="Marchant D.B."/>
            <person name="Chen G."/>
            <person name="Jenkins J."/>
            <person name="Shu S."/>
            <person name="Leebens-Mack J."/>
            <person name="Grimwood J."/>
            <person name="Schmutz J."/>
            <person name="Soltis P."/>
            <person name="Soltis D."/>
            <person name="Chen Z.-H."/>
        </authorList>
    </citation>
    <scope>NUCLEOTIDE SEQUENCE</scope>
    <source>
        <strain evidence="23">Whitten #5841</strain>
        <tissue evidence="23">Leaf</tissue>
    </source>
</reference>
<dbReference type="EMBL" id="CM035406">
    <property type="protein sequence ID" value="KAH7445444.1"/>
    <property type="molecule type" value="Genomic_DNA"/>
</dbReference>
<dbReference type="Pfam" id="PF07714">
    <property type="entry name" value="PK_Tyr_Ser-Thr"/>
    <property type="match status" value="1"/>
</dbReference>
<feature type="signal peptide" evidence="21">
    <location>
        <begin position="1"/>
        <end position="22"/>
    </location>
</feature>
<dbReference type="SMART" id="SM00220">
    <property type="entry name" value="S_TKc"/>
    <property type="match status" value="1"/>
</dbReference>
<dbReference type="OMA" id="FAMISSW"/>
<evidence type="ECO:0000256" key="18">
    <source>
        <dbReference type="ARBA" id="ARBA00048679"/>
    </source>
</evidence>
<dbReference type="PROSITE" id="PS50011">
    <property type="entry name" value="PROTEIN_KINASE_DOM"/>
    <property type="match status" value="1"/>
</dbReference>
<dbReference type="PANTHER" id="PTHR48006:SF51">
    <property type="entry name" value="PROTEIN KINASE DOMAIN-CONTAINING PROTEIN"/>
    <property type="match status" value="1"/>
</dbReference>
<evidence type="ECO:0000256" key="17">
    <source>
        <dbReference type="ARBA" id="ARBA00047899"/>
    </source>
</evidence>
<dbReference type="FunFam" id="3.80.10.10:FF:000400">
    <property type="entry name" value="Nuclear pore complex protein NUP107"/>
    <property type="match status" value="1"/>
</dbReference>
<sequence length="814" mass="89944">MRQVLLLPSLQLLVVLMPLSSPTPDGDALFAMISSWNAQKPSNWTGDDPCAANWEGVRCDINSRVSYLNLTNRGLVGEIPSQMTSLDALINLDLSNVMDNQHMMNRITGDLSAVSSLSNLQSLNLSFNPLNGNFPADVLKLTGLTDLRLENCGLTGIFPKGLVTLGNLQYLYLGNNSMMGDMPSELGSLTSLIELSLWNQSFMSTIIPELSLLVNLHYLDLHDCNLFGGLPVEFGNLINLERMRLDGNTFTGPIPDTWSNMMKLTKLELQQNRLTNSFPSWILHTKNLSTVDLSYNYLYGPVPNITNTTLVTLDIACNYFSGSEPRSDISSFTDSQNCFGDGTYDNRGLCNSLYKCSDFTQEILENGVCPACPPQQILSNKTTCICLGEMVPTDTGQNHLNSHQIGAIVGSAVAALVVLFIGTIIYTFIKTYEGRDKKRKEEDLSDKFKQKFNLQDSHSDWEAPKGIQRFTVEELAKATGDFGLDHEIGSGGFGKVFYGKLENGKEVAIKRSTSTSTQGGSEFQNEVLLLSRLHHRNLVRLEGFCDDNDLQILVYEYVPNGNLHKHLFQQNSGQSFGWLKRLDIAVGIAQGLDYLHSFADPPVIHRDVKPSNVLLDNNLVAKVADFGISRTTREFETHVSTTPAGTAGYIDPQYFLRRQLTTASDVYGFGVVLLELITGQKAIDPSRLEDHNLVEWAKVKMKSEGIQGIVDPRMRDDVPLSIYGRVTHLAINCASFNKNDRPHMKEVVAVLDNVVQLISPPPTASLEHFPGEQNATVINIVMKDEENDPNEGATFNSLLAASKAAFQDSAPTPR</sequence>
<evidence type="ECO:0000256" key="16">
    <source>
        <dbReference type="ARBA" id="ARBA00023180"/>
    </source>
</evidence>
<evidence type="ECO:0000256" key="8">
    <source>
        <dbReference type="ARBA" id="ARBA00022729"/>
    </source>
</evidence>
<dbReference type="InterPro" id="IPR051824">
    <property type="entry name" value="LRR_Rcpt-Like_S/T_Kinase"/>
</dbReference>
<evidence type="ECO:0000256" key="4">
    <source>
        <dbReference type="ARBA" id="ARBA00022527"/>
    </source>
</evidence>
<dbReference type="FunFam" id="1.10.510.10:FF:000287">
    <property type="entry name" value="probable LRR receptor-like serine/threonine-protein kinase RKF3"/>
    <property type="match status" value="1"/>
</dbReference>
<dbReference type="Proteomes" id="UP000825935">
    <property type="component" value="Chromosome 1"/>
</dbReference>
<keyword evidence="15" id="KW-0675">Receptor</keyword>
<evidence type="ECO:0000256" key="21">
    <source>
        <dbReference type="SAM" id="SignalP"/>
    </source>
</evidence>
<evidence type="ECO:0000256" key="7">
    <source>
        <dbReference type="ARBA" id="ARBA00022692"/>
    </source>
</evidence>
<keyword evidence="10 19" id="KW-0547">Nucleotide-binding</keyword>
<dbReference type="Pfam" id="PF08263">
    <property type="entry name" value="LRRNT_2"/>
    <property type="match status" value="1"/>
</dbReference>
<keyword evidence="6" id="KW-0808">Transferase</keyword>
<dbReference type="InterPro" id="IPR011009">
    <property type="entry name" value="Kinase-like_dom_sf"/>
</dbReference>
<dbReference type="PANTHER" id="PTHR48006">
    <property type="entry name" value="LEUCINE-RICH REPEAT-CONTAINING PROTEIN DDB_G0281931-RELATED"/>
    <property type="match status" value="1"/>
</dbReference>
<evidence type="ECO:0000256" key="12">
    <source>
        <dbReference type="ARBA" id="ARBA00022840"/>
    </source>
</evidence>
<accession>A0A8T2VH86</accession>
<dbReference type="Gene3D" id="3.30.200.20">
    <property type="entry name" value="Phosphorylase Kinase, domain 1"/>
    <property type="match status" value="1"/>
</dbReference>
<keyword evidence="24" id="KW-1185">Reference proteome</keyword>
<keyword evidence="12 19" id="KW-0067">ATP-binding</keyword>
<dbReference type="Gene3D" id="1.10.510.10">
    <property type="entry name" value="Transferase(Phosphotransferase) domain 1"/>
    <property type="match status" value="1"/>
</dbReference>
<feature type="domain" description="Protein kinase" evidence="22">
    <location>
        <begin position="482"/>
        <end position="755"/>
    </location>
</feature>
<evidence type="ECO:0000256" key="13">
    <source>
        <dbReference type="ARBA" id="ARBA00022989"/>
    </source>
</evidence>
<comment type="caution">
    <text evidence="23">The sequence shown here is derived from an EMBL/GenBank/DDBJ whole genome shotgun (WGS) entry which is preliminary data.</text>
</comment>
<organism evidence="23 24">
    <name type="scientific">Ceratopteris richardii</name>
    <name type="common">Triangle waterfern</name>
    <dbReference type="NCBI Taxonomy" id="49495"/>
    <lineage>
        <taxon>Eukaryota</taxon>
        <taxon>Viridiplantae</taxon>
        <taxon>Streptophyta</taxon>
        <taxon>Embryophyta</taxon>
        <taxon>Tracheophyta</taxon>
        <taxon>Polypodiopsida</taxon>
        <taxon>Polypodiidae</taxon>
        <taxon>Polypodiales</taxon>
        <taxon>Pteridineae</taxon>
        <taxon>Pteridaceae</taxon>
        <taxon>Parkerioideae</taxon>
        <taxon>Ceratopteris</taxon>
    </lineage>
</organism>
<dbReference type="InterPro" id="IPR017441">
    <property type="entry name" value="Protein_kinase_ATP_BS"/>
</dbReference>
<keyword evidence="9" id="KW-0677">Repeat</keyword>
<evidence type="ECO:0000256" key="6">
    <source>
        <dbReference type="ARBA" id="ARBA00022679"/>
    </source>
</evidence>
<comment type="catalytic activity">
    <reaction evidence="18">
        <text>L-seryl-[protein] + ATP = O-phospho-L-seryl-[protein] + ADP + H(+)</text>
        <dbReference type="Rhea" id="RHEA:17989"/>
        <dbReference type="Rhea" id="RHEA-COMP:9863"/>
        <dbReference type="Rhea" id="RHEA-COMP:11604"/>
        <dbReference type="ChEBI" id="CHEBI:15378"/>
        <dbReference type="ChEBI" id="CHEBI:29999"/>
        <dbReference type="ChEBI" id="CHEBI:30616"/>
        <dbReference type="ChEBI" id="CHEBI:83421"/>
        <dbReference type="ChEBI" id="CHEBI:456216"/>
        <dbReference type="EC" id="2.7.11.1"/>
    </reaction>
</comment>
<evidence type="ECO:0000256" key="11">
    <source>
        <dbReference type="ARBA" id="ARBA00022777"/>
    </source>
</evidence>
<dbReference type="PROSITE" id="PS00108">
    <property type="entry name" value="PROTEIN_KINASE_ST"/>
    <property type="match status" value="1"/>
</dbReference>
<evidence type="ECO:0000256" key="3">
    <source>
        <dbReference type="ARBA" id="ARBA00012513"/>
    </source>
</evidence>
<dbReference type="FunFam" id="3.30.200.20:FF:000039">
    <property type="entry name" value="receptor-like protein kinase FERONIA"/>
    <property type="match status" value="1"/>
</dbReference>
<dbReference type="AlphaFoldDB" id="A0A8T2VH86"/>
<proteinExistence type="inferred from homology"/>
<dbReference type="SUPFAM" id="SSF56112">
    <property type="entry name" value="Protein kinase-like (PK-like)"/>
    <property type="match status" value="1"/>
</dbReference>
<feature type="binding site" evidence="19">
    <location>
        <position position="510"/>
    </location>
    <ligand>
        <name>ATP</name>
        <dbReference type="ChEBI" id="CHEBI:30616"/>
    </ligand>
</feature>
<dbReference type="GO" id="GO:0004674">
    <property type="term" value="F:protein serine/threonine kinase activity"/>
    <property type="evidence" value="ECO:0007669"/>
    <property type="project" value="UniProtKB-KW"/>
</dbReference>
<dbReference type="SUPFAM" id="SSF52058">
    <property type="entry name" value="L domain-like"/>
    <property type="match status" value="1"/>
</dbReference>
<keyword evidence="16" id="KW-0325">Glycoprotein</keyword>
<evidence type="ECO:0000313" key="23">
    <source>
        <dbReference type="EMBL" id="KAH7445444.1"/>
    </source>
</evidence>
<evidence type="ECO:0000256" key="14">
    <source>
        <dbReference type="ARBA" id="ARBA00023136"/>
    </source>
</evidence>
<keyword evidence="7 20" id="KW-0812">Transmembrane</keyword>
<keyword evidence="11" id="KW-0418">Kinase</keyword>
<evidence type="ECO:0000256" key="15">
    <source>
        <dbReference type="ARBA" id="ARBA00023170"/>
    </source>
</evidence>
<dbReference type="CDD" id="cd14066">
    <property type="entry name" value="STKc_IRAK"/>
    <property type="match status" value="1"/>
</dbReference>
<keyword evidence="13 20" id="KW-1133">Transmembrane helix</keyword>
<dbReference type="GO" id="GO:0005524">
    <property type="term" value="F:ATP binding"/>
    <property type="evidence" value="ECO:0007669"/>
    <property type="project" value="UniProtKB-UniRule"/>
</dbReference>
<dbReference type="InterPro" id="IPR000719">
    <property type="entry name" value="Prot_kinase_dom"/>
</dbReference>
<comment type="similarity">
    <text evidence="2">Belongs to the protein kinase superfamily. Ser/Thr protein kinase family.</text>
</comment>
<evidence type="ECO:0000313" key="24">
    <source>
        <dbReference type="Proteomes" id="UP000825935"/>
    </source>
</evidence>
<feature type="chain" id="PRO_5035945850" description="non-specific serine/threonine protein kinase" evidence="21">
    <location>
        <begin position="23"/>
        <end position="814"/>
    </location>
</feature>
<dbReference type="InterPro" id="IPR032675">
    <property type="entry name" value="LRR_dom_sf"/>
</dbReference>
<evidence type="ECO:0000256" key="20">
    <source>
        <dbReference type="SAM" id="Phobius"/>
    </source>
</evidence>
<dbReference type="OrthoDB" id="1668230at2759"/>
<dbReference type="Pfam" id="PF23598">
    <property type="entry name" value="LRR_14"/>
    <property type="match status" value="1"/>
</dbReference>
<evidence type="ECO:0000256" key="10">
    <source>
        <dbReference type="ARBA" id="ARBA00022741"/>
    </source>
</evidence>
<feature type="transmembrane region" description="Helical" evidence="20">
    <location>
        <begin position="405"/>
        <end position="429"/>
    </location>
</feature>
<dbReference type="InterPro" id="IPR001245">
    <property type="entry name" value="Ser-Thr/Tyr_kinase_cat_dom"/>
</dbReference>
<dbReference type="FunFam" id="3.80.10.10:FF:000041">
    <property type="entry name" value="LRR receptor-like serine/threonine-protein kinase ERECTA"/>
    <property type="match status" value="1"/>
</dbReference>
<comment type="catalytic activity">
    <reaction evidence="17">
        <text>L-threonyl-[protein] + ATP = O-phospho-L-threonyl-[protein] + ADP + H(+)</text>
        <dbReference type="Rhea" id="RHEA:46608"/>
        <dbReference type="Rhea" id="RHEA-COMP:11060"/>
        <dbReference type="Rhea" id="RHEA-COMP:11605"/>
        <dbReference type="ChEBI" id="CHEBI:15378"/>
        <dbReference type="ChEBI" id="CHEBI:30013"/>
        <dbReference type="ChEBI" id="CHEBI:30616"/>
        <dbReference type="ChEBI" id="CHEBI:61977"/>
        <dbReference type="ChEBI" id="CHEBI:456216"/>
        <dbReference type="EC" id="2.7.11.1"/>
    </reaction>
</comment>
<comment type="subcellular location">
    <subcellularLocation>
        <location evidence="1">Membrane</location>
        <topology evidence="1">Single-pass type I membrane protein</topology>
    </subcellularLocation>
</comment>
<dbReference type="InterPro" id="IPR055414">
    <property type="entry name" value="LRR_R13L4/SHOC2-like"/>
</dbReference>
<keyword evidence="8 21" id="KW-0732">Signal</keyword>
<evidence type="ECO:0000259" key="22">
    <source>
        <dbReference type="PROSITE" id="PS50011"/>
    </source>
</evidence>
<dbReference type="GO" id="GO:0016020">
    <property type="term" value="C:membrane"/>
    <property type="evidence" value="ECO:0007669"/>
    <property type="project" value="UniProtKB-SubCell"/>
</dbReference>
<dbReference type="PROSITE" id="PS00107">
    <property type="entry name" value="PROTEIN_KINASE_ATP"/>
    <property type="match status" value="1"/>
</dbReference>